<keyword evidence="6 13" id="KW-0067">ATP-binding</keyword>
<evidence type="ECO:0000256" key="11">
    <source>
        <dbReference type="ARBA" id="ARBA00023146"/>
    </source>
</evidence>
<evidence type="ECO:0000256" key="5">
    <source>
        <dbReference type="ARBA" id="ARBA00022741"/>
    </source>
</evidence>
<dbReference type="EMBL" id="LSMT01002656">
    <property type="protein sequence ID" value="PFX11386.1"/>
    <property type="molecule type" value="Genomic_DNA"/>
</dbReference>
<feature type="compositionally biased region" description="Low complexity" evidence="14">
    <location>
        <begin position="545"/>
        <end position="559"/>
    </location>
</feature>
<dbReference type="Gene3D" id="3.30.1360.70">
    <property type="entry name" value="Arginyl tRNA synthetase N-terminal domain"/>
    <property type="match status" value="1"/>
</dbReference>
<keyword evidence="13" id="KW-0648">Protein biosynthesis</keyword>
<dbReference type="AlphaFoldDB" id="A0A2B4R2K0"/>
<evidence type="ECO:0000256" key="9">
    <source>
        <dbReference type="ARBA" id="ARBA00023010"/>
    </source>
</evidence>
<dbReference type="Gene3D" id="3.40.50.620">
    <property type="entry name" value="HUPs"/>
    <property type="match status" value="1"/>
</dbReference>
<dbReference type="PROSITE" id="PS00178">
    <property type="entry name" value="AA_TRNA_LIGASE_I"/>
    <property type="match status" value="1"/>
</dbReference>
<dbReference type="InterPro" id="IPR005148">
    <property type="entry name" value="Arg-tRNA-synth_N"/>
</dbReference>
<keyword evidence="4" id="KW-0812">Transmembrane</keyword>
<evidence type="ECO:0000256" key="10">
    <source>
        <dbReference type="ARBA" id="ARBA00023136"/>
    </source>
</evidence>
<dbReference type="GO" id="GO:0005524">
    <property type="term" value="F:ATP binding"/>
    <property type="evidence" value="ECO:0007669"/>
    <property type="project" value="UniProtKB-KW"/>
</dbReference>
<evidence type="ECO:0000256" key="1">
    <source>
        <dbReference type="ARBA" id="ARBA00004167"/>
    </source>
</evidence>
<dbReference type="InterPro" id="IPR001278">
    <property type="entry name" value="Arg-tRNA-ligase"/>
</dbReference>
<feature type="compositionally biased region" description="Low complexity" evidence="14">
    <location>
        <begin position="594"/>
        <end position="605"/>
    </location>
</feature>
<dbReference type="OrthoDB" id="6732233at2759"/>
<keyword evidence="10" id="KW-0472">Membrane</keyword>
<sequence length="605" mass="66571">MELFSTFRQNILSLIENLQAEEVFQPGIVTDKITAEPPRDYSHGDISTNAAMVLSKQVKMAPRAVAEKLLEGLKALPGVSEVSIAGPGFINLFLHKDVWVQHLKEILKSGPSYGDLTVGQGKKVNVEYVSVNPTGPMHVGHSRGAIVGDIQAALFQKAGYEVVREYYINDAGSQTEALARAVYGRYLEALGRGSQEMGEYPGEYLIPVGKELFDRDGDKWADVEKSVWMEPVRLFSIDAMMDLIRSDLEDLGIHHDIFSSEKALVENGKVEEALDFLTSEGLIYEGVLEPPKGKQVEDWEPRPQTLFRSTQFGDDVDRALKKSDGKWTYFASDIAYHLDKYRRGFEFLIDVWGADHGGYIKRLDSAVQAVTQEDIYREDTLVLKAPPGPFSIRPSDYGQPVVPHQDKVLYDQFDQAQEDLASTTLKKSEESQVMRDGFEDGDEASVPQDEGDIVMVEDEASDDVSGSLVLFSSEETCPPETIVEDGKLPKVMGDLGKGMRSFKKGMSDDMDYEEGEPESAKVIEEEKGLSKKTSATGTKKKMATKKASTSKKTTATKKSSSPKKTVKKASATTAKAKTSKKTATKKAAPKKATTKSSASKAPSKT</sequence>
<name>A0A2B4R2K0_STYPI</name>
<accession>A0A2B4R2K0</accession>
<protein>
    <recommendedName>
        <fullName evidence="12">Arginyl-tRNA synthetase</fullName>
    </recommendedName>
</protein>
<dbReference type="SMART" id="SM01016">
    <property type="entry name" value="Arg_tRNA_synt_N"/>
    <property type="match status" value="1"/>
</dbReference>
<feature type="compositionally biased region" description="Basic and acidic residues" evidence="14">
    <location>
        <begin position="518"/>
        <end position="529"/>
    </location>
</feature>
<feature type="domain" description="Arginyl tRNA synthetase N-terminal" evidence="15">
    <location>
        <begin position="5"/>
        <end position="94"/>
    </location>
</feature>
<dbReference type="SUPFAM" id="SSF52374">
    <property type="entry name" value="Nucleotidylyl transferase"/>
    <property type="match status" value="1"/>
</dbReference>
<dbReference type="InterPro" id="IPR001412">
    <property type="entry name" value="aa-tRNA-synth_I_CS"/>
</dbReference>
<dbReference type="InterPro" id="IPR036695">
    <property type="entry name" value="Arg-tRNA-synth_N_sf"/>
</dbReference>
<dbReference type="Pfam" id="PF00750">
    <property type="entry name" value="tRNA-synt_1d"/>
    <property type="match status" value="1"/>
</dbReference>
<dbReference type="GO" id="GO:0005737">
    <property type="term" value="C:cytoplasm"/>
    <property type="evidence" value="ECO:0007669"/>
    <property type="project" value="InterPro"/>
</dbReference>
<comment type="caution">
    <text evidence="16">The sequence shown here is derived from an EMBL/GenBank/DDBJ whole genome shotgun (WGS) entry which is preliminary data.</text>
</comment>
<organism evidence="16">
    <name type="scientific">Stylophora pistillata</name>
    <name type="common">Smooth cauliflower coral</name>
    <dbReference type="NCBI Taxonomy" id="50429"/>
    <lineage>
        <taxon>Eukaryota</taxon>
        <taxon>Metazoa</taxon>
        <taxon>Cnidaria</taxon>
        <taxon>Anthozoa</taxon>
        <taxon>Hexacorallia</taxon>
        <taxon>Scleractinia</taxon>
        <taxon>Astrocoeniina</taxon>
        <taxon>Pocilloporidae</taxon>
        <taxon>Stylophora</taxon>
    </lineage>
</organism>
<keyword evidence="3 13" id="KW-0436">Ligase</keyword>
<evidence type="ECO:0000256" key="7">
    <source>
        <dbReference type="ARBA" id="ARBA00022927"/>
    </source>
</evidence>
<keyword evidence="11 13" id="KW-0030">Aminoacyl-tRNA synthetase</keyword>
<dbReference type="SUPFAM" id="SSF55190">
    <property type="entry name" value="Arginyl-tRNA synthetase (ArgRS), N-terminal 'additional' domain"/>
    <property type="match status" value="1"/>
</dbReference>
<reference evidence="16" key="1">
    <citation type="journal article" date="2017" name="J. ISSAAS">
        <title>Comparative analysis of the genomes of Stylophora pistillata and Acropora digitifera provides evidence for extensive differences between species of corals.</title>
        <authorList>
            <person name="Voolstra C.R."/>
            <person name="Li Y."/>
            <person name="Liew Y.J."/>
            <person name="Baumgarten S."/>
            <person name="Zoccola D."/>
            <person name="Flot J.-F."/>
            <person name="Tambutte S."/>
            <person name="Allemand D."/>
            <person name="Aranda M."/>
        </authorList>
    </citation>
    <scope>NUCLEOTIDE SEQUENCE</scope>
    <source>
        <strain evidence="16">CSM Monaco</strain>
        <tissue evidence="16">Whole animal</tissue>
    </source>
</reference>
<evidence type="ECO:0000313" key="16">
    <source>
        <dbReference type="EMBL" id="PFX11386.1"/>
    </source>
</evidence>
<dbReference type="InterPro" id="IPR014729">
    <property type="entry name" value="Rossmann-like_a/b/a_fold"/>
</dbReference>
<evidence type="ECO:0000256" key="12">
    <source>
        <dbReference type="ARBA" id="ARBA00033033"/>
    </source>
</evidence>
<dbReference type="PANTHER" id="PTHR11956">
    <property type="entry name" value="ARGINYL-TRNA SYNTHETASE"/>
    <property type="match status" value="1"/>
</dbReference>
<keyword evidence="2" id="KW-0813">Transport</keyword>
<dbReference type="GO" id="GO:0006420">
    <property type="term" value="P:arginyl-tRNA aminoacylation"/>
    <property type="evidence" value="ECO:0007669"/>
    <property type="project" value="InterPro"/>
</dbReference>
<keyword evidence="7" id="KW-0653">Protein transport</keyword>
<evidence type="ECO:0000256" key="2">
    <source>
        <dbReference type="ARBA" id="ARBA00022448"/>
    </source>
</evidence>
<evidence type="ECO:0000256" key="14">
    <source>
        <dbReference type="SAM" id="MobiDB-lite"/>
    </source>
</evidence>
<proteinExistence type="inferred from homology"/>
<evidence type="ECO:0000256" key="3">
    <source>
        <dbReference type="ARBA" id="ARBA00022598"/>
    </source>
</evidence>
<comment type="subcellular location">
    <subcellularLocation>
        <location evidence="1">Membrane</location>
        <topology evidence="1">Single-pass membrane protein</topology>
    </subcellularLocation>
</comment>
<feature type="region of interest" description="Disordered" evidence="14">
    <location>
        <begin position="499"/>
        <end position="605"/>
    </location>
</feature>
<dbReference type="GO" id="GO:0004814">
    <property type="term" value="F:arginine-tRNA ligase activity"/>
    <property type="evidence" value="ECO:0007669"/>
    <property type="project" value="InterPro"/>
</dbReference>
<evidence type="ECO:0000259" key="15">
    <source>
        <dbReference type="SMART" id="SM01016"/>
    </source>
</evidence>
<evidence type="ECO:0000256" key="13">
    <source>
        <dbReference type="RuleBase" id="RU363038"/>
    </source>
</evidence>
<dbReference type="Gene3D" id="1.20.5.3310">
    <property type="match status" value="1"/>
</dbReference>
<dbReference type="Pfam" id="PF02416">
    <property type="entry name" value="TatA_B_E"/>
    <property type="match status" value="1"/>
</dbReference>
<keyword evidence="5 13" id="KW-0547">Nucleotide-binding</keyword>
<feature type="compositionally biased region" description="Basic residues" evidence="14">
    <location>
        <begin position="577"/>
        <end position="593"/>
    </location>
</feature>
<feature type="compositionally biased region" description="Acidic residues" evidence="14">
    <location>
        <begin position="508"/>
        <end position="517"/>
    </location>
</feature>
<dbReference type="Pfam" id="PF03485">
    <property type="entry name" value="Arg_tRNA_synt_N"/>
    <property type="match status" value="1"/>
</dbReference>
<dbReference type="PRINTS" id="PR01038">
    <property type="entry name" value="TRNASYNTHARG"/>
</dbReference>
<dbReference type="PANTHER" id="PTHR11956:SF5">
    <property type="entry name" value="ARGININE--TRNA LIGASE, CYTOPLASMIC"/>
    <property type="match status" value="1"/>
</dbReference>
<keyword evidence="8" id="KW-1133">Transmembrane helix</keyword>
<dbReference type="STRING" id="50429.A0A2B4R2K0"/>
<evidence type="ECO:0000256" key="8">
    <source>
        <dbReference type="ARBA" id="ARBA00022989"/>
    </source>
</evidence>
<evidence type="ECO:0000256" key="6">
    <source>
        <dbReference type="ARBA" id="ARBA00022840"/>
    </source>
</evidence>
<keyword evidence="9" id="KW-0811">Translocation</keyword>
<dbReference type="InterPro" id="IPR003369">
    <property type="entry name" value="TatA/B/E"/>
</dbReference>
<dbReference type="InterPro" id="IPR035684">
    <property type="entry name" value="ArgRS_core"/>
</dbReference>
<evidence type="ECO:0000256" key="4">
    <source>
        <dbReference type="ARBA" id="ARBA00022692"/>
    </source>
</evidence>
<gene>
    <name evidence="16" type="primary">argS</name>
    <name evidence="16" type="ORF">AWC38_SpisGene24915</name>
</gene>
<comment type="similarity">
    <text evidence="13">Belongs to the class-I aminoacyl-tRNA synthetase family.</text>
</comment>